<dbReference type="Proteomes" id="UP000655225">
    <property type="component" value="Unassembled WGS sequence"/>
</dbReference>
<accession>A0A834ZJ31</accession>
<dbReference type="FunFam" id="1.10.10.10:FF:000118">
    <property type="entry name" value="40S ribosomal protein S19"/>
    <property type="match status" value="1"/>
</dbReference>
<evidence type="ECO:0000256" key="2">
    <source>
        <dbReference type="ARBA" id="ARBA00022980"/>
    </source>
</evidence>
<dbReference type="InterPro" id="IPR044730">
    <property type="entry name" value="RNase_H-like_dom_plant"/>
</dbReference>
<dbReference type="SUPFAM" id="SSF46785">
    <property type="entry name" value="Winged helix' DNA-binding domain"/>
    <property type="match status" value="1"/>
</dbReference>
<dbReference type="Pfam" id="PF13456">
    <property type="entry name" value="RVT_3"/>
    <property type="match status" value="1"/>
</dbReference>
<proteinExistence type="inferred from homology"/>
<dbReference type="GO" id="GO:0004523">
    <property type="term" value="F:RNA-DNA hybrid ribonuclease activity"/>
    <property type="evidence" value="ECO:0007669"/>
    <property type="project" value="InterPro"/>
</dbReference>
<dbReference type="AlphaFoldDB" id="A0A834ZJ31"/>
<comment type="similarity">
    <text evidence="1">Belongs to the eukaryotic ribosomal protein eS19 family.</text>
</comment>
<protein>
    <recommendedName>
        <fullName evidence="4">RNase H type-1 domain-containing protein</fullName>
    </recommendedName>
</protein>
<dbReference type="GO" id="GO:0022627">
    <property type="term" value="C:cytosolic small ribosomal subunit"/>
    <property type="evidence" value="ECO:0007669"/>
    <property type="project" value="TreeGrafter"/>
</dbReference>
<feature type="domain" description="RNase H type-1" evidence="4">
    <location>
        <begin position="131"/>
        <end position="193"/>
    </location>
</feature>
<dbReference type="InterPro" id="IPR002156">
    <property type="entry name" value="RNaseH_domain"/>
</dbReference>
<dbReference type="OrthoDB" id="428974at2759"/>
<name>A0A834ZJ31_TETSI</name>
<dbReference type="GO" id="GO:0000028">
    <property type="term" value="P:ribosomal small subunit assembly"/>
    <property type="evidence" value="ECO:0007669"/>
    <property type="project" value="TreeGrafter"/>
</dbReference>
<dbReference type="EMBL" id="JABCRI010000004">
    <property type="protein sequence ID" value="KAF8408189.1"/>
    <property type="molecule type" value="Genomic_DNA"/>
</dbReference>
<keyword evidence="6" id="KW-1185">Reference proteome</keyword>
<evidence type="ECO:0000313" key="6">
    <source>
        <dbReference type="Proteomes" id="UP000655225"/>
    </source>
</evidence>
<dbReference type="GO" id="GO:0003735">
    <property type="term" value="F:structural constituent of ribosome"/>
    <property type="evidence" value="ECO:0007669"/>
    <property type="project" value="InterPro"/>
</dbReference>
<dbReference type="CDD" id="cd06222">
    <property type="entry name" value="RNase_H_like"/>
    <property type="match status" value="1"/>
</dbReference>
<dbReference type="GO" id="GO:0006412">
    <property type="term" value="P:translation"/>
    <property type="evidence" value="ECO:0007669"/>
    <property type="project" value="InterPro"/>
</dbReference>
<dbReference type="InterPro" id="IPR036388">
    <property type="entry name" value="WH-like_DNA-bd_sf"/>
</dbReference>
<dbReference type="PANTHER" id="PTHR11710">
    <property type="entry name" value="40S RIBOSOMAL PROTEIN S19"/>
    <property type="match status" value="1"/>
</dbReference>
<organism evidence="5 6">
    <name type="scientific">Tetracentron sinense</name>
    <name type="common">Spur-leaf</name>
    <dbReference type="NCBI Taxonomy" id="13715"/>
    <lineage>
        <taxon>Eukaryota</taxon>
        <taxon>Viridiplantae</taxon>
        <taxon>Streptophyta</taxon>
        <taxon>Embryophyta</taxon>
        <taxon>Tracheophyta</taxon>
        <taxon>Spermatophyta</taxon>
        <taxon>Magnoliopsida</taxon>
        <taxon>Trochodendrales</taxon>
        <taxon>Trochodendraceae</taxon>
        <taxon>Tetracentron</taxon>
    </lineage>
</organism>
<evidence type="ECO:0000259" key="4">
    <source>
        <dbReference type="Pfam" id="PF13456"/>
    </source>
</evidence>
<reference evidence="5 6" key="1">
    <citation type="submission" date="2020-04" db="EMBL/GenBank/DDBJ databases">
        <title>Plant Genome Project.</title>
        <authorList>
            <person name="Zhang R.-G."/>
        </authorList>
    </citation>
    <scope>NUCLEOTIDE SEQUENCE [LARGE SCALE GENOMIC DNA]</scope>
    <source>
        <strain evidence="5">YNK0</strain>
        <tissue evidence="5">Leaf</tissue>
    </source>
</reference>
<dbReference type="GO" id="GO:0003723">
    <property type="term" value="F:RNA binding"/>
    <property type="evidence" value="ECO:0007669"/>
    <property type="project" value="TreeGrafter"/>
</dbReference>
<keyword evidence="2" id="KW-0689">Ribosomal protein</keyword>
<sequence>MGLRSGVGSFHRFEDWWASWIGCLVASSRKDWLLNSLASTTWSIWKARNSRLFRGIPLDPIHFIHQADGLVEEALSGVSPLLEEFPPVSSPLSHPNLWSPHHFPWIKVNVDGSSVEQGRIAGIGGIARDHLGWIKVWFLSDAKIIVDSIVSRSATVHWEVRAIVEDIRVVLREEPEFHIVHTSRDANAYAHRITAFGSSLGGRGSYVGNHGIVGGFCLPVSLSLVLSNCLVGLRAIAAMETAKTVKDVSPHEFVKAYSAHLKRSGKMELPHWTDIVKTGKFKELAPYDPDWYYIRAASMARKIYLRHGIGVGGFRKIYGGRKRNGSRPPHFCKSSGAIARHMLQQLQIMNIVDIDPKGGRRITSSGQRDLDQVAGRIVVPLE</sequence>
<comment type="caution">
    <text evidence="5">The sequence shown here is derived from an EMBL/GenBank/DDBJ whole genome shotgun (WGS) entry which is preliminary data.</text>
</comment>
<dbReference type="InterPro" id="IPR001266">
    <property type="entry name" value="Ribosomal_eS19"/>
</dbReference>
<evidence type="ECO:0000256" key="3">
    <source>
        <dbReference type="ARBA" id="ARBA00023274"/>
    </source>
</evidence>
<dbReference type="Pfam" id="PF01090">
    <property type="entry name" value="Ribosomal_S19e"/>
    <property type="match status" value="1"/>
</dbReference>
<keyword evidence="3" id="KW-0687">Ribonucleoprotein</keyword>
<dbReference type="SMART" id="SM01413">
    <property type="entry name" value="Ribosomal_S19e"/>
    <property type="match status" value="1"/>
</dbReference>
<evidence type="ECO:0000256" key="1">
    <source>
        <dbReference type="ARBA" id="ARBA00010014"/>
    </source>
</evidence>
<evidence type="ECO:0000313" key="5">
    <source>
        <dbReference type="EMBL" id="KAF8408189.1"/>
    </source>
</evidence>
<gene>
    <name evidence="5" type="ORF">HHK36_007331</name>
</gene>
<dbReference type="InterPro" id="IPR036390">
    <property type="entry name" value="WH_DNA-bd_sf"/>
</dbReference>
<dbReference type="PANTHER" id="PTHR11710:SF0">
    <property type="entry name" value="40S RIBOSOMAL PROTEIN S19"/>
    <property type="match status" value="1"/>
</dbReference>
<dbReference type="Gene3D" id="1.10.10.10">
    <property type="entry name" value="Winged helix-like DNA-binding domain superfamily/Winged helix DNA-binding domain"/>
    <property type="match status" value="1"/>
</dbReference>